<dbReference type="EMBL" id="LGCK01000014">
    <property type="protein sequence ID" value="KPL70420.1"/>
    <property type="molecule type" value="Genomic_DNA"/>
</dbReference>
<evidence type="ECO:0000256" key="4">
    <source>
        <dbReference type="PROSITE-ProRule" id="PRU00339"/>
    </source>
</evidence>
<feature type="domain" description="HTH luxR-type" evidence="5">
    <location>
        <begin position="863"/>
        <end position="928"/>
    </location>
</feature>
<dbReference type="Pfam" id="PF00196">
    <property type="entry name" value="GerE"/>
    <property type="match status" value="1"/>
</dbReference>
<keyword evidence="1" id="KW-0805">Transcription regulation</keyword>
<proteinExistence type="predicted"/>
<gene>
    <name evidence="6" type="ORF">ADM99_14830</name>
</gene>
<dbReference type="PROSITE" id="PS50043">
    <property type="entry name" value="HTH_LUXR_2"/>
    <property type="match status" value="1"/>
</dbReference>
<dbReference type="Pfam" id="PF25873">
    <property type="entry name" value="WHD_MalT"/>
    <property type="match status" value="1"/>
</dbReference>
<dbReference type="OrthoDB" id="1137593at2"/>
<protein>
    <recommendedName>
        <fullName evidence="5">HTH luxR-type domain-containing protein</fullName>
    </recommendedName>
</protein>
<keyword evidence="2" id="KW-0238">DNA-binding</keyword>
<dbReference type="InterPro" id="IPR016032">
    <property type="entry name" value="Sig_transdc_resp-reg_C-effctor"/>
</dbReference>
<dbReference type="SUPFAM" id="SSF48452">
    <property type="entry name" value="TPR-like"/>
    <property type="match status" value="1"/>
</dbReference>
<dbReference type="Proteomes" id="UP000050430">
    <property type="component" value="Unassembled WGS sequence"/>
</dbReference>
<dbReference type="SUPFAM" id="SSF52540">
    <property type="entry name" value="P-loop containing nucleoside triphosphate hydrolases"/>
    <property type="match status" value="1"/>
</dbReference>
<dbReference type="InterPro" id="IPR000792">
    <property type="entry name" value="Tscrpt_reg_LuxR_C"/>
</dbReference>
<dbReference type="SMART" id="SM00421">
    <property type="entry name" value="HTH_LUXR"/>
    <property type="match status" value="1"/>
</dbReference>
<dbReference type="AlphaFoldDB" id="A0A0P6XH33"/>
<accession>A0A0P6XH33</accession>
<evidence type="ECO:0000256" key="1">
    <source>
        <dbReference type="ARBA" id="ARBA00023015"/>
    </source>
</evidence>
<dbReference type="RefSeq" id="WP_062422303.1">
    <property type="nucleotide sequence ID" value="NZ_BBYA01000010.1"/>
</dbReference>
<dbReference type="InterPro" id="IPR027417">
    <property type="entry name" value="P-loop_NTPase"/>
</dbReference>
<dbReference type="InterPro" id="IPR036388">
    <property type="entry name" value="WH-like_DNA-bd_sf"/>
</dbReference>
<sequence>MGKNQGFPIIRTKILIPAIRPGMVHRQSLMDRIEAGINQGFVLISAPPGYGKTTLVADWAKNKKPVAWITLDSQDNDLLVFNRYLVSLAEDLKIADQDRPGEFALESSAEDHFYSLLISLINNCSQIESEFTLVLDDYHVIENPKIHNGFQFLLDHFPDHFRLVIITRSDPPFQLARLRARNRLLEIRAADLCFSMAETGEFFQKTVQLNLSADDIGQAHKRTEGWITGLQLEALTHTGLDSPRIPGKAFSGNPNLTMEYMIDEVFYHQSPTIQEFLLKTSILDNLYGPLCDYILDQHEPGKTSQSILHSLFHSNLFLTPLDNHELWFRFHPLFSQALRSLLNEKYPADVPDLYLKASEWCDQNGLYQEALYYVGESNDKFRFVNLLEKYSLNAFRSETILDTLGWIKKIDGDLISTSPLLSLIYSIGLMMSVELESSAIWLEKSRIALSSGKISPVLLPFENDLWGLWHAGQSMLYSLRGDIDQALAFSSKAMQLLPEESGFSHCFALLNNGFTFALNGELDKAVHFFEETIEDSQRMGNWVTLLIARSNLAELYIDRGKLSQALVLFNQSLKSLPETPGQSSGIRGYLYKEMGEVYLVRNELKEAKRYLLEGADLTRDWMPSLNDLDTHIRLARLYHCEGDFQASHHEISLARNLADTTQGQLDDLIIDITETNLGLLRGQTNQALVWAQKRGLLSDEYQDVIKKLPIAISIPTCLVLARLYLVNGRLVNDHSQIEQSIKIIINLLPSIENANLCEYQIEGLVLLALAYHELDRVPDMLKALETAFRLAEPEQIRQVFLDEGIPMSRLVTHFLAYIKLNKPVDGIPSRAFLSDLLFRFTGRENESTSTNNAFENDSSKNDTIFLADMLTSREKEVMNLVAGGKTNGQIAQQLHLSINTVKRHLNNVFLKLGVTTRTQAINVARKQGWIK</sequence>
<dbReference type="InterPro" id="IPR041617">
    <property type="entry name" value="TPR_MalT"/>
</dbReference>
<keyword evidence="4" id="KW-0802">TPR repeat</keyword>
<comment type="caution">
    <text evidence="6">The sequence shown here is derived from an EMBL/GenBank/DDBJ whole genome shotgun (WGS) entry which is preliminary data.</text>
</comment>
<dbReference type="CDD" id="cd06170">
    <property type="entry name" value="LuxR_C_like"/>
    <property type="match status" value="1"/>
</dbReference>
<evidence type="ECO:0000256" key="2">
    <source>
        <dbReference type="ARBA" id="ARBA00023125"/>
    </source>
</evidence>
<dbReference type="Gene3D" id="3.40.50.300">
    <property type="entry name" value="P-loop containing nucleotide triphosphate hydrolases"/>
    <property type="match status" value="1"/>
</dbReference>
<evidence type="ECO:0000259" key="5">
    <source>
        <dbReference type="PROSITE" id="PS50043"/>
    </source>
</evidence>
<dbReference type="InterPro" id="IPR019734">
    <property type="entry name" value="TPR_rpt"/>
</dbReference>
<dbReference type="PRINTS" id="PR00038">
    <property type="entry name" value="HTHLUXR"/>
</dbReference>
<dbReference type="Gene3D" id="1.25.40.10">
    <property type="entry name" value="Tetratricopeptide repeat domain"/>
    <property type="match status" value="1"/>
</dbReference>
<reference evidence="6 7" key="1">
    <citation type="submission" date="2015-07" db="EMBL/GenBank/DDBJ databases">
        <title>Genome sequence of Leptolinea tardivitalis DSM 16556.</title>
        <authorList>
            <person name="Hemp J."/>
            <person name="Ward L.M."/>
            <person name="Pace L.A."/>
            <person name="Fischer W.W."/>
        </authorList>
    </citation>
    <scope>NUCLEOTIDE SEQUENCE [LARGE SCALE GENOMIC DNA]</scope>
    <source>
        <strain evidence="6 7">YMTK-2</strain>
    </source>
</reference>
<dbReference type="PROSITE" id="PS00622">
    <property type="entry name" value="HTH_LUXR_1"/>
    <property type="match status" value="1"/>
</dbReference>
<organism evidence="6 7">
    <name type="scientific">Leptolinea tardivitalis</name>
    <dbReference type="NCBI Taxonomy" id="229920"/>
    <lineage>
        <taxon>Bacteria</taxon>
        <taxon>Bacillati</taxon>
        <taxon>Chloroflexota</taxon>
        <taxon>Anaerolineae</taxon>
        <taxon>Anaerolineales</taxon>
        <taxon>Anaerolineaceae</taxon>
        <taxon>Leptolinea</taxon>
    </lineage>
</organism>
<dbReference type="STRING" id="229920.ADM99_14830"/>
<dbReference type="InterPro" id="IPR011990">
    <property type="entry name" value="TPR-like_helical_dom_sf"/>
</dbReference>
<feature type="repeat" description="TPR" evidence="4">
    <location>
        <begin position="546"/>
        <end position="579"/>
    </location>
</feature>
<keyword evidence="7" id="KW-1185">Reference proteome</keyword>
<dbReference type="PANTHER" id="PTHR44688:SF16">
    <property type="entry name" value="DNA-BINDING TRANSCRIPTIONAL ACTIVATOR DEVR_DOSR"/>
    <property type="match status" value="1"/>
</dbReference>
<dbReference type="GO" id="GO:0006355">
    <property type="term" value="P:regulation of DNA-templated transcription"/>
    <property type="evidence" value="ECO:0007669"/>
    <property type="project" value="InterPro"/>
</dbReference>
<dbReference type="InterPro" id="IPR059106">
    <property type="entry name" value="WHD_MalT"/>
</dbReference>
<dbReference type="GO" id="GO:0003677">
    <property type="term" value="F:DNA binding"/>
    <property type="evidence" value="ECO:0007669"/>
    <property type="project" value="UniProtKB-KW"/>
</dbReference>
<dbReference type="PATRIC" id="fig|229920.5.peg.324"/>
<name>A0A0P6XH33_9CHLR</name>
<dbReference type="PROSITE" id="PS50005">
    <property type="entry name" value="TPR"/>
    <property type="match status" value="1"/>
</dbReference>
<dbReference type="SMART" id="SM00028">
    <property type="entry name" value="TPR"/>
    <property type="match status" value="5"/>
</dbReference>
<dbReference type="Pfam" id="PF17874">
    <property type="entry name" value="TPR_MalT"/>
    <property type="match status" value="1"/>
</dbReference>
<dbReference type="PANTHER" id="PTHR44688">
    <property type="entry name" value="DNA-BINDING TRANSCRIPTIONAL ACTIVATOR DEVR_DOSR"/>
    <property type="match status" value="1"/>
</dbReference>
<evidence type="ECO:0000313" key="6">
    <source>
        <dbReference type="EMBL" id="KPL70420.1"/>
    </source>
</evidence>
<dbReference type="Gene3D" id="1.10.10.10">
    <property type="entry name" value="Winged helix-like DNA-binding domain superfamily/Winged helix DNA-binding domain"/>
    <property type="match status" value="1"/>
</dbReference>
<dbReference type="SUPFAM" id="SSF46894">
    <property type="entry name" value="C-terminal effector domain of the bipartite response regulators"/>
    <property type="match status" value="1"/>
</dbReference>
<evidence type="ECO:0000313" key="7">
    <source>
        <dbReference type="Proteomes" id="UP000050430"/>
    </source>
</evidence>
<keyword evidence="3" id="KW-0804">Transcription</keyword>
<evidence type="ECO:0000256" key="3">
    <source>
        <dbReference type="ARBA" id="ARBA00023163"/>
    </source>
</evidence>